<feature type="transmembrane region" description="Helical" evidence="8">
    <location>
        <begin position="224"/>
        <end position="246"/>
    </location>
</feature>
<dbReference type="Pfam" id="PF03845">
    <property type="entry name" value="Spore_permease"/>
    <property type="match status" value="1"/>
</dbReference>
<feature type="transmembrane region" description="Helical" evidence="8">
    <location>
        <begin position="86"/>
        <end position="104"/>
    </location>
</feature>
<feature type="transmembrane region" description="Helical" evidence="8">
    <location>
        <begin position="278"/>
        <end position="299"/>
    </location>
</feature>
<keyword evidence="4" id="KW-0309">Germination</keyword>
<evidence type="ECO:0000256" key="6">
    <source>
        <dbReference type="ARBA" id="ARBA00022989"/>
    </source>
</evidence>
<sequence>MKLGVTMVTQEKDVIGFKELFSIIVIIVGTKASDMTSTLLFEHSLNAAWMVVIFSFLIILPSLLVLNQLLEKYKSKNLFEITQLLLGRKIAFVIGLAFLLYAVTKTAIDTRSYSDQLITINLPKTPMFILYILLLVVCLWGAKRGWETIGSVAFMVVPYILLALSLLYLLLFKEIQINRMFPLFGLGYPELAKASFKFTSVFSDIFLLAIMYPFVKKHKTYAKGIVSSAIFTVILMSLLLLLYALIFDYRSLDKITYPFNEAIRFVSIGKAITNIETFFITFWLLAVFVKFTVYIYITSKIFGFVFHIEEFEHTLLPITILILILGMIPENDILNIFFIKSDIVYQFKYIFLTLPFILWIFSKFKGVKTNESS</sequence>
<comment type="similarity">
    <text evidence="2">Belongs to the amino acid-polyamine-organocation (APC) superfamily. Spore germination protein (SGP) (TC 2.A.3.9) family.</text>
</comment>
<keyword evidence="3" id="KW-0813">Transport</keyword>
<accession>A0ABT9ZCK1</accession>
<evidence type="ECO:0000313" key="9">
    <source>
        <dbReference type="EMBL" id="MDQ0229989.1"/>
    </source>
</evidence>
<dbReference type="NCBIfam" id="TIGR00912">
    <property type="entry name" value="2A0309"/>
    <property type="match status" value="1"/>
</dbReference>
<comment type="subcellular location">
    <subcellularLocation>
        <location evidence="1">Membrane</location>
        <topology evidence="1">Multi-pass membrane protein</topology>
    </subcellularLocation>
</comment>
<feature type="transmembrane region" description="Helical" evidence="8">
    <location>
        <begin position="149"/>
        <end position="171"/>
    </location>
</feature>
<evidence type="ECO:0000256" key="1">
    <source>
        <dbReference type="ARBA" id="ARBA00004141"/>
    </source>
</evidence>
<evidence type="ECO:0000256" key="3">
    <source>
        <dbReference type="ARBA" id="ARBA00022448"/>
    </source>
</evidence>
<keyword evidence="10" id="KW-1185">Reference proteome</keyword>
<dbReference type="PANTHER" id="PTHR34975:SF2">
    <property type="entry name" value="SPORE GERMINATION PROTEIN A2"/>
    <property type="match status" value="1"/>
</dbReference>
<gene>
    <name evidence="9" type="ORF">J2S19_001241</name>
</gene>
<keyword evidence="6 8" id="KW-1133">Transmembrane helix</keyword>
<evidence type="ECO:0000313" key="10">
    <source>
        <dbReference type="Proteomes" id="UP001234495"/>
    </source>
</evidence>
<evidence type="ECO:0000256" key="8">
    <source>
        <dbReference type="SAM" id="Phobius"/>
    </source>
</evidence>
<evidence type="ECO:0000256" key="4">
    <source>
        <dbReference type="ARBA" id="ARBA00022544"/>
    </source>
</evidence>
<reference evidence="9 10" key="1">
    <citation type="submission" date="2023-07" db="EMBL/GenBank/DDBJ databases">
        <title>Genomic Encyclopedia of Type Strains, Phase IV (KMG-IV): sequencing the most valuable type-strain genomes for metagenomic binning, comparative biology and taxonomic classification.</title>
        <authorList>
            <person name="Goeker M."/>
        </authorList>
    </citation>
    <scope>NUCLEOTIDE SEQUENCE [LARGE SCALE GENOMIC DNA]</scope>
    <source>
        <strain evidence="9 10">DSM 29005</strain>
    </source>
</reference>
<feature type="transmembrane region" description="Helical" evidence="8">
    <location>
        <begin position="124"/>
        <end position="142"/>
    </location>
</feature>
<feature type="transmembrane region" description="Helical" evidence="8">
    <location>
        <begin position="343"/>
        <end position="361"/>
    </location>
</feature>
<evidence type="ECO:0000256" key="2">
    <source>
        <dbReference type="ARBA" id="ARBA00007998"/>
    </source>
</evidence>
<proteinExistence type="inferred from homology"/>
<dbReference type="PANTHER" id="PTHR34975">
    <property type="entry name" value="SPORE GERMINATION PROTEIN A2"/>
    <property type="match status" value="1"/>
</dbReference>
<evidence type="ECO:0000256" key="5">
    <source>
        <dbReference type="ARBA" id="ARBA00022692"/>
    </source>
</evidence>
<dbReference type="InterPro" id="IPR004761">
    <property type="entry name" value="Spore_GerAB"/>
</dbReference>
<comment type="caution">
    <text evidence="9">The sequence shown here is derived from an EMBL/GenBank/DDBJ whole genome shotgun (WGS) entry which is preliminary data.</text>
</comment>
<organism evidence="9 10">
    <name type="scientific">Metabacillus malikii</name>
    <dbReference type="NCBI Taxonomy" id="1504265"/>
    <lineage>
        <taxon>Bacteria</taxon>
        <taxon>Bacillati</taxon>
        <taxon>Bacillota</taxon>
        <taxon>Bacilli</taxon>
        <taxon>Bacillales</taxon>
        <taxon>Bacillaceae</taxon>
        <taxon>Metabacillus</taxon>
    </lineage>
</organism>
<keyword evidence="5 8" id="KW-0812">Transmembrane</keyword>
<dbReference type="Proteomes" id="UP001234495">
    <property type="component" value="Unassembled WGS sequence"/>
</dbReference>
<dbReference type="Gene3D" id="1.20.1740.10">
    <property type="entry name" value="Amino acid/polyamine transporter I"/>
    <property type="match status" value="1"/>
</dbReference>
<dbReference type="EMBL" id="JAUSUD010000004">
    <property type="protein sequence ID" value="MDQ0229989.1"/>
    <property type="molecule type" value="Genomic_DNA"/>
</dbReference>
<protein>
    <submittedName>
        <fullName evidence="9">Spore germination protein (Amino acid permease)</fullName>
    </submittedName>
</protein>
<keyword evidence="7 8" id="KW-0472">Membrane</keyword>
<feature type="transmembrane region" description="Helical" evidence="8">
    <location>
        <begin position="47"/>
        <end position="66"/>
    </location>
</feature>
<name>A0ABT9ZCK1_9BACI</name>
<feature type="transmembrane region" description="Helical" evidence="8">
    <location>
        <begin position="311"/>
        <end position="328"/>
    </location>
</feature>
<evidence type="ECO:0000256" key="7">
    <source>
        <dbReference type="ARBA" id="ARBA00023136"/>
    </source>
</evidence>